<feature type="non-terminal residue" evidence="8">
    <location>
        <position position="158"/>
    </location>
</feature>
<dbReference type="MEROPS" id="C02.A01"/>
<dbReference type="InterPro" id="IPR001300">
    <property type="entry name" value="Peptidase_C2_calpain_cat"/>
</dbReference>
<dbReference type="RefSeq" id="XP_009036339.1">
    <property type="nucleotide sequence ID" value="XM_009038091.1"/>
</dbReference>
<protein>
    <recommendedName>
        <fullName evidence="7">Calpain catalytic domain-containing protein</fullName>
    </recommendedName>
</protein>
<evidence type="ECO:0000256" key="3">
    <source>
        <dbReference type="ARBA" id="ARBA00022801"/>
    </source>
</evidence>
<evidence type="ECO:0000256" key="2">
    <source>
        <dbReference type="ARBA" id="ARBA00022670"/>
    </source>
</evidence>
<evidence type="ECO:0000256" key="6">
    <source>
        <dbReference type="PROSITE-ProRule" id="PRU00239"/>
    </source>
</evidence>
<dbReference type="GeneID" id="20220000"/>
<dbReference type="InterPro" id="IPR038765">
    <property type="entry name" value="Papain-like_cys_pep_sf"/>
</dbReference>
<feature type="active site" evidence="5">
    <location>
        <position position="59"/>
    </location>
</feature>
<keyword evidence="4" id="KW-0788">Thiol protease</keyword>
<comment type="caution">
    <text evidence="6">Lacks conserved residue(s) required for the propagation of feature annotation.</text>
</comment>
<evidence type="ECO:0000256" key="5">
    <source>
        <dbReference type="PIRSR" id="PIRSR622684-1"/>
    </source>
</evidence>
<dbReference type="eggNOG" id="KOG0045">
    <property type="taxonomic scope" value="Eukaryota"/>
</dbReference>
<dbReference type="PRINTS" id="PR00704">
    <property type="entry name" value="CALPAIN"/>
</dbReference>
<gene>
    <name evidence="8" type="ORF">AURANDRAFT_25044</name>
</gene>
<evidence type="ECO:0000313" key="8">
    <source>
        <dbReference type="EMBL" id="EGB09232.1"/>
    </source>
</evidence>
<evidence type="ECO:0000313" key="9">
    <source>
        <dbReference type="Proteomes" id="UP000002729"/>
    </source>
</evidence>
<organism evidence="9">
    <name type="scientific">Aureococcus anophagefferens</name>
    <name type="common">Harmful bloom alga</name>
    <dbReference type="NCBI Taxonomy" id="44056"/>
    <lineage>
        <taxon>Eukaryota</taxon>
        <taxon>Sar</taxon>
        <taxon>Stramenopiles</taxon>
        <taxon>Ochrophyta</taxon>
        <taxon>Pelagophyceae</taxon>
        <taxon>Pelagomonadales</taxon>
        <taxon>Pelagomonadaceae</taxon>
        <taxon>Aureococcus</taxon>
    </lineage>
</organism>
<comment type="similarity">
    <text evidence="1">Belongs to the peptidase C2 family.</text>
</comment>
<dbReference type="Pfam" id="PF00648">
    <property type="entry name" value="Peptidase_C2"/>
    <property type="match status" value="1"/>
</dbReference>
<evidence type="ECO:0000256" key="1">
    <source>
        <dbReference type="ARBA" id="ARBA00007623"/>
    </source>
</evidence>
<dbReference type="OrthoDB" id="424753at2759"/>
<keyword evidence="2" id="KW-0645">Protease</keyword>
<keyword evidence="9" id="KW-1185">Reference proteome</keyword>
<dbReference type="Proteomes" id="UP000002729">
    <property type="component" value="Unassembled WGS sequence"/>
</dbReference>
<name>F0Y7C1_AURAN</name>
<dbReference type="InterPro" id="IPR022684">
    <property type="entry name" value="Calpain_cysteine_protease"/>
</dbReference>
<dbReference type="PROSITE" id="PS50203">
    <property type="entry name" value="CALPAIN_CAT"/>
    <property type="match status" value="1"/>
</dbReference>
<dbReference type="SUPFAM" id="SSF54001">
    <property type="entry name" value="Cysteine proteinases"/>
    <property type="match status" value="1"/>
</dbReference>
<dbReference type="PANTHER" id="PTHR10183:SF379">
    <property type="entry name" value="CALPAIN-5"/>
    <property type="match status" value="1"/>
</dbReference>
<dbReference type="GO" id="GO:0006508">
    <property type="term" value="P:proteolysis"/>
    <property type="evidence" value="ECO:0007669"/>
    <property type="project" value="UniProtKB-KW"/>
</dbReference>
<evidence type="ECO:0000256" key="4">
    <source>
        <dbReference type="ARBA" id="ARBA00022807"/>
    </source>
</evidence>
<dbReference type="PANTHER" id="PTHR10183">
    <property type="entry name" value="CALPAIN"/>
    <property type="match status" value="1"/>
</dbReference>
<feature type="domain" description="Calpain catalytic" evidence="7">
    <location>
        <begin position="54"/>
        <end position="158"/>
    </location>
</feature>
<dbReference type="KEGG" id="aaf:AURANDRAFT_25044"/>
<dbReference type="EMBL" id="GL833126">
    <property type="protein sequence ID" value="EGB09232.1"/>
    <property type="molecule type" value="Genomic_DNA"/>
</dbReference>
<accession>F0Y7C1</accession>
<reference evidence="8 9" key="1">
    <citation type="journal article" date="2011" name="Proc. Natl. Acad. Sci. U.S.A.">
        <title>Niche of harmful alga Aureococcus anophagefferens revealed through ecogenomics.</title>
        <authorList>
            <person name="Gobler C.J."/>
            <person name="Berry D.L."/>
            <person name="Dyhrman S.T."/>
            <person name="Wilhelm S.W."/>
            <person name="Salamov A."/>
            <person name="Lobanov A.V."/>
            <person name="Zhang Y."/>
            <person name="Collier J.L."/>
            <person name="Wurch L.L."/>
            <person name="Kustka A.B."/>
            <person name="Dill B.D."/>
            <person name="Shah M."/>
            <person name="VerBerkmoes N.C."/>
            <person name="Kuo A."/>
            <person name="Terry A."/>
            <person name="Pangilinan J."/>
            <person name="Lindquist E.A."/>
            <person name="Lucas S."/>
            <person name="Paulsen I.T."/>
            <person name="Hattenrath-Lehmann T.K."/>
            <person name="Talmage S.C."/>
            <person name="Walker E.A."/>
            <person name="Koch F."/>
            <person name="Burson A.M."/>
            <person name="Marcoval M.A."/>
            <person name="Tang Y.Z."/>
            <person name="Lecleir G.R."/>
            <person name="Coyne K.J."/>
            <person name="Berg G.M."/>
            <person name="Bertrand E.M."/>
            <person name="Saito M.A."/>
            <person name="Gladyshev V.N."/>
            <person name="Grigoriev I.V."/>
        </authorList>
    </citation>
    <scope>NUCLEOTIDE SEQUENCE [LARGE SCALE GENOMIC DNA]</scope>
    <source>
        <strain evidence="9">CCMP 1984</strain>
    </source>
</reference>
<sequence length="158" mass="17586">MRPFRREDFGRASRTRREPSIRPKISRIDFDVTELESAAVWSGPPKPAVEFHAGKLGDCWLMCALSACAEFPEVIRALFPGVMQTFQSSGLYRVRLCTGGLWHTVTLDDYFPCDVGAGTPIFSRANGEELWVLLLEKAMAKLSGNYFRLRGGLAAEGL</sequence>
<proteinExistence type="inferred from homology"/>
<evidence type="ECO:0000259" key="7">
    <source>
        <dbReference type="PROSITE" id="PS50203"/>
    </source>
</evidence>
<dbReference type="GO" id="GO:0004198">
    <property type="term" value="F:calcium-dependent cysteine-type endopeptidase activity"/>
    <property type="evidence" value="ECO:0007669"/>
    <property type="project" value="InterPro"/>
</dbReference>
<dbReference type="AlphaFoldDB" id="F0Y7C1"/>
<dbReference type="InParanoid" id="F0Y7C1"/>
<keyword evidence="3" id="KW-0378">Hydrolase</keyword>